<dbReference type="FunFam" id="3.80.10.10:FF:000733">
    <property type="entry name" value="F-box/LRR-repeat protein 16"/>
    <property type="match status" value="1"/>
</dbReference>
<feature type="region of interest" description="Disordered" evidence="9">
    <location>
        <begin position="20"/>
        <end position="41"/>
    </location>
</feature>
<dbReference type="PANTHER" id="PTHR13318">
    <property type="entry name" value="PARTNER OF PAIRED, ISOFORM B-RELATED"/>
    <property type="match status" value="1"/>
</dbReference>
<dbReference type="InterPro" id="IPR036047">
    <property type="entry name" value="F-box-like_dom_sf"/>
</dbReference>
<gene>
    <name evidence="11" type="primary">FBXL16</name>
</gene>
<dbReference type="CDD" id="cd22127">
    <property type="entry name" value="F-box_FBXL16"/>
    <property type="match status" value="1"/>
</dbReference>
<evidence type="ECO:0000256" key="2">
    <source>
        <dbReference type="ARBA" id="ARBA00022481"/>
    </source>
</evidence>
<reference evidence="11" key="2">
    <citation type="submission" date="2025-08" db="UniProtKB">
        <authorList>
            <consortium name="Ensembl"/>
        </authorList>
    </citation>
    <scope>IDENTIFICATION</scope>
</reference>
<evidence type="ECO:0000256" key="5">
    <source>
        <dbReference type="ARBA" id="ARBA00022786"/>
    </source>
</evidence>
<dbReference type="GO" id="GO:0019005">
    <property type="term" value="C:SCF ubiquitin ligase complex"/>
    <property type="evidence" value="ECO:0007669"/>
    <property type="project" value="TreeGrafter"/>
</dbReference>
<dbReference type="InterPro" id="IPR006553">
    <property type="entry name" value="Leu-rich_rpt_Cys-con_subtyp"/>
</dbReference>
<name>A0AAZ3PIC4_ONCTS</name>
<keyword evidence="5" id="KW-0833">Ubl conjugation pathway</keyword>
<protein>
    <recommendedName>
        <fullName evidence="7">F-box/LRR-repeat protein 16</fullName>
    </recommendedName>
    <alternativeName>
        <fullName evidence="8">F-box and leucine-rich repeat protein 16</fullName>
    </alternativeName>
</protein>
<dbReference type="GeneTree" id="ENSGT00940000159138"/>
<keyword evidence="3" id="KW-0433">Leucine-rich repeat</keyword>
<evidence type="ECO:0000256" key="8">
    <source>
        <dbReference type="ARBA" id="ARBA00080414"/>
    </source>
</evidence>
<proteinExistence type="predicted"/>
<evidence type="ECO:0000256" key="3">
    <source>
        <dbReference type="ARBA" id="ARBA00022614"/>
    </source>
</evidence>
<dbReference type="InterPro" id="IPR057207">
    <property type="entry name" value="FBXL15_LRR"/>
</dbReference>
<feature type="domain" description="F-box/LRR-repeat protein 15-like leucin rich repeat" evidence="10">
    <location>
        <begin position="383"/>
        <end position="472"/>
    </location>
</feature>
<dbReference type="SUPFAM" id="SSF52047">
    <property type="entry name" value="RNI-like"/>
    <property type="match status" value="1"/>
</dbReference>
<dbReference type="GO" id="GO:0031146">
    <property type="term" value="P:SCF-dependent proteasomal ubiquitin-dependent protein catabolic process"/>
    <property type="evidence" value="ECO:0007669"/>
    <property type="project" value="TreeGrafter"/>
</dbReference>
<evidence type="ECO:0000256" key="1">
    <source>
        <dbReference type="ARBA" id="ARBA00003437"/>
    </source>
</evidence>
<evidence type="ECO:0000256" key="6">
    <source>
        <dbReference type="ARBA" id="ARBA00062674"/>
    </source>
</evidence>
<dbReference type="FunFam" id="3.80.10.10:FF:000262">
    <property type="entry name" value="F-box/LRR-repeat protein 16"/>
    <property type="match status" value="1"/>
</dbReference>
<dbReference type="Pfam" id="PF25372">
    <property type="entry name" value="DUF7885"/>
    <property type="match status" value="1"/>
</dbReference>
<dbReference type="AlphaFoldDB" id="A0AAZ3PIC4"/>
<dbReference type="InterPro" id="IPR032675">
    <property type="entry name" value="LRR_dom_sf"/>
</dbReference>
<dbReference type="SUPFAM" id="SSF81383">
    <property type="entry name" value="F-box domain"/>
    <property type="match status" value="1"/>
</dbReference>
<evidence type="ECO:0000256" key="4">
    <source>
        <dbReference type="ARBA" id="ARBA00022737"/>
    </source>
</evidence>
<dbReference type="SMART" id="SM00367">
    <property type="entry name" value="LRR_CC"/>
    <property type="match status" value="7"/>
</dbReference>
<evidence type="ECO:0000256" key="7">
    <source>
        <dbReference type="ARBA" id="ARBA00074003"/>
    </source>
</evidence>
<keyword evidence="12" id="KW-1185">Reference proteome</keyword>
<sequence length="539" mass="59969">MLAGALQWYFFCLAVRESGREREREDEKGRENSHPFLRFPMLNMSTPSELKSPCVPRNGMVKLPPQPNGLGSASITKGTPAAKNRLCQSSSVPGILPPPSLPYHLDPLNPLGPDLDHSPLTALKPPLRQVPLTFPKPHLPLTLPLALLPPLERQLVLDEKLLNRLLWYFTTAEKCVLAQVCRTWRKVLYQSKFWEGVTPILHAKELYALLPGGDKEFVSLQAFALRGFQAFCLVGVSDLDICEFIDNYPLSKKGVKSVSLKRSTITDAGLEVMLEQMQGLMHLELAGCNDFTEAGLWSSLNARLTSLSVSDCINVADDAIAAISQLLPNLSELSLQAYHVTDTAMAYFTAKQGYTTHTLRLHSCWEITNHGVVNMVHSLPNLTALSLSGCSKITDDGVELVAENLRKLRSLDLSWCPRITDMALEYIACDLHKLEELVLDRCVRITDTGLGYLSTMSSLRSLYLRWCCQVQDFGLQHLFGMRSLRLLSLAGCPLLTTTGLSGLIQIQDLEELELTNCPGATAELFKYYSQHLTRCMVIE</sequence>
<keyword evidence="4" id="KW-0677">Repeat</keyword>
<dbReference type="Gene3D" id="3.80.10.10">
    <property type="entry name" value="Ribonuclease Inhibitor"/>
    <property type="match status" value="2"/>
</dbReference>
<reference evidence="11" key="3">
    <citation type="submission" date="2025-09" db="UniProtKB">
        <authorList>
            <consortium name="Ensembl"/>
        </authorList>
    </citation>
    <scope>IDENTIFICATION</scope>
</reference>
<evidence type="ECO:0000259" key="10">
    <source>
        <dbReference type="Pfam" id="PF25372"/>
    </source>
</evidence>
<accession>A0AAZ3PIC4</accession>
<dbReference type="GO" id="GO:0005737">
    <property type="term" value="C:cytoplasm"/>
    <property type="evidence" value="ECO:0007669"/>
    <property type="project" value="UniProtKB-ARBA"/>
</dbReference>
<organism evidence="11 12">
    <name type="scientific">Oncorhynchus tshawytscha</name>
    <name type="common">Chinook salmon</name>
    <name type="synonym">Salmo tshawytscha</name>
    <dbReference type="NCBI Taxonomy" id="74940"/>
    <lineage>
        <taxon>Eukaryota</taxon>
        <taxon>Metazoa</taxon>
        <taxon>Chordata</taxon>
        <taxon>Craniata</taxon>
        <taxon>Vertebrata</taxon>
        <taxon>Euteleostomi</taxon>
        <taxon>Actinopterygii</taxon>
        <taxon>Neopterygii</taxon>
        <taxon>Teleostei</taxon>
        <taxon>Protacanthopterygii</taxon>
        <taxon>Salmoniformes</taxon>
        <taxon>Salmonidae</taxon>
        <taxon>Salmoninae</taxon>
        <taxon>Oncorhynchus</taxon>
    </lineage>
</organism>
<comment type="subunit">
    <text evidence="6">Interacts with SKP1 and CUL1.</text>
</comment>
<evidence type="ECO:0000313" key="11">
    <source>
        <dbReference type="Ensembl" id="ENSOTSP00005116477.1"/>
    </source>
</evidence>
<feature type="compositionally biased region" description="Basic and acidic residues" evidence="9">
    <location>
        <begin position="20"/>
        <end position="33"/>
    </location>
</feature>
<comment type="function">
    <text evidence="1">Substrate-recognition component of the SCF (SKP1-CUL1-F-box protein)-type E3 ubiquitin ligase complex.</text>
</comment>
<dbReference type="PANTHER" id="PTHR13318:SF193">
    <property type="entry name" value="F-BOX_LRR-REPEAT PROTEIN 16"/>
    <property type="match status" value="1"/>
</dbReference>
<reference evidence="12" key="1">
    <citation type="journal article" date="2018" name="PLoS ONE">
        <title>Chinook salmon (Oncorhynchus tshawytscha) genome and transcriptome.</title>
        <authorList>
            <person name="Christensen K.A."/>
            <person name="Leong J.S."/>
            <person name="Sakhrani D."/>
            <person name="Biagi C.A."/>
            <person name="Minkley D.R."/>
            <person name="Withler R.E."/>
            <person name="Rondeau E.B."/>
            <person name="Koop B.F."/>
            <person name="Devlin R.H."/>
        </authorList>
    </citation>
    <scope>NUCLEOTIDE SEQUENCE [LARGE SCALE GENOMIC DNA]</scope>
</reference>
<evidence type="ECO:0000313" key="12">
    <source>
        <dbReference type="Proteomes" id="UP000694402"/>
    </source>
</evidence>
<keyword evidence="2" id="KW-0488">Methylation</keyword>
<dbReference type="Ensembl" id="ENSOTST00005154375.1">
    <property type="protein sequence ID" value="ENSOTSP00005116477.1"/>
    <property type="gene ID" value="ENSOTSG00005062231.1"/>
</dbReference>
<dbReference type="Proteomes" id="UP000694402">
    <property type="component" value="Unassembled WGS sequence"/>
</dbReference>
<evidence type="ECO:0000256" key="9">
    <source>
        <dbReference type="SAM" id="MobiDB-lite"/>
    </source>
</evidence>